<evidence type="ECO:0000313" key="1">
    <source>
        <dbReference type="EMBL" id="GIE12740.1"/>
    </source>
</evidence>
<sequence>MRTALVGLDGSGKTTVATRLRKLHGVAVIHAIRPHDDPTSPYAELSRHLTAASAAADSVGHPQLKVALLYLQLNLYGPQERRNTVPVLVSDRHPLVDPLVYLPMYARMATTGGPGPDVGRWWAAQEPETARVVRDWLWECGGGEDIWALGTELLGLATLAGEELTRELVQRLEVDPPDQIVMLALPVEEALSRTRRRSSGTELHETTAALRAVEAAYERVLSDLATSIPVHRVDCSRRDIAQITDDVAAHLR</sequence>
<evidence type="ECO:0008006" key="3">
    <source>
        <dbReference type="Google" id="ProtNLM"/>
    </source>
</evidence>
<accession>A0A919J2F6</accession>
<dbReference type="Gene3D" id="3.40.50.300">
    <property type="entry name" value="P-loop containing nucleotide triphosphate hydrolases"/>
    <property type="match status" value="1"/>
</dbReference>
<dbReference type="AlphaFoldDB" id="A0A919J2F6"/>
<dbReference type="RefSeq" id="WP_203819193.1">
    <property type="nucleotide sequence ID" value="NZ_BAAABP010000022.1"/>
</dbReference>
<gene>
    <name evidence="1" type="ORF">Afe05nite_45800</name>
</gene>
<dbReference type="SUPFAM" id="SSF52540">
    <property type="entry name" value="P-loop containing nucleoside triphosphate hydrolases"/>
    <property type="match status" value="1"/>
</dbReference>
<dbReference type="EMBL" id="BOMM01000040">
    <property type="protein sequence ID" value="GIE12740.1"/>
    <property type="molecule type" value="Genomic_DNA"/>
</dbReference>
<name>A0A919J2F6_9ACTN</name>
<reference evidence="1" key="1">
    <citation type="submission" date="2021-01" db="EMBL/GenBank/DDBJ databases">
        <title>Whole genome shotgun sequence of Actinoplanes ferrugineus NBRC 15555.</title>
        <authorList>
            <person name="Komaki H."/>
            <person name="Tamura T."/>
        </authorList>
    </citation>
    <scope>NUCLEOTIDE SEQUENCE</scope>
    <source>
        <strain evidence="1">NBRC 15555</strain>
    </source>
</reference>
<protein>
    <recommendedName>
        <fullName evidence="3">Thymidylate kinase</fullName>
    </recommendedName>
</protein>
<comment type="caution">
    <text evidence="1">The sequence shown here is derived from an EMBL/GenBank/DDBJ whole genome shotgun (WGS) entry which is preliminary data.</text>
</comment>
<organism evidence="1 2">
    <name type="scientific">Paractinoplanes ferrugineus</name>
    <dbReference type="NCBI Taxonomy" id="113564"/>
    <lineage>
        <taxon>Bacteria</taxon>
        <taxon>Bacillati</taxon>
        <taxon>Actinomycetota</taxon>
        <taxon>Actinomycetes</taxon>
        <taxon>Micromonosporales</taxon>
        <taxon>Micromonosporaceae</taxon>
        <taxon>Paractinoplanes</taxon>
    </lineage>
</organism>
<dbReference type="Proteomes" id="UP000598174">
    <property type="component" value="Unassembled WGS sequence"/>
</dbReference>
<evidence type="ECO:0000313" key="2">
    <source>
        <dbReference type="Proteomes" id="UP000598174"/>
    </source>
</evidence>
<keyword evidence="2" id="KW-1185">Reference proteome</keyword>
<proteinExistence type="predicted"/>
<dbReference type="InterPro" id="IPR027417">
    <property type="entry name" value="P-loop_NTPase"/>
</dbReference>